<proteinExistence type="predicted"/>
<dbReference type="AlphaFoldDB" id="A0AA37SRG1"/>
<feature type="signal peptide" evidence="1">
    <location>
        <begin position="1"/>
        <end position="19"/>
    </location>
</feature>
<accession>A0AA37SRG1</accession>
<evidence type="ECO:0000256" key="1">
    <source>
        <dbReference type="SAM" id="SignalP"/>
    </source>
</evidence>
<evidence type="ECO:0000313" key="2">
    <source>
        <dbReference type="EMBL" id="GLR16490.1"/>
    </source>
</evidence>
<dbReference type="RefSeq" id="WP_235293292.1">
    <property type="nucleotide sequence ID" value="NZ_BSOH01000005.1"/>
</dbReference>
<evidence type="ECO:0000313" key="3">
    <source>
        <dbReference type="Proteomes" id="UP001156666"/>
    </source>
</evidence>
<keyword evidence="3" id="KW-1185">Reference proteome</keyword>
<feature type="chain" id="PRO_5041308013" evidence="1">
    <location>
        <begin position="20"/>
        <end position="91"/>
    </location>
</feature>
<reference evidence="2" key="2">
    <citation type="submission" date="2023-01" db="EMBL/GenBank/DDBJ databases">
        <title>Draft genome sequence of Portibacter lacus strain NBRC 108769.</title>
        <authorList>
            <person name="Sun Q."/>
            <person name="Mori K."/>
        </authorList>
    </citation>
    <scope>NUCLEOTIDE SEQUENCE</scope>
    <source>
        <strain evidence="2">NBRC 108769</strain>
    </source>
</reference>
<gene>
    <name evidence="2" type="ORF">GCM10007940_11050</name>
</gene>
<dbReference type="EMBL" id="BSOH01000005">
    <property type="protein sequence ID" value="GLR16490.1"/>
    <property type="molecule type" value="Genomic_DNA"/>
</dbReference>
<dbReference type="Proteomes" id="UP001156666">
    <property type="component" value="Unassembled WGS sequence"/>
</dbReference>
<keyword evidence="1" id="KW-0732">Signal</keyword>
<sequence length="91" mass="9967">MKVLTITLSFLLIAIFSNAQIIVDNNGRVGLGDKYETTTSVPSSYDFEIDGEVNILLDGNEGFRFGEGGVEFLTPRTDFGGNLGSIWTRMN</sequence>
<name>A0AA37SRG1_9BACT</name>
<organism evidence="2 3">
    <name type="scientific">Portibacter lacus</name>
    <dbReference type="NCBI Taxonomy" id="1099794"/>
    <lineage>
        <taxon>Bacteria</taxon>
        <taxon>Pseudomonadati</taxon>
        <taxon>Bacteroidota</taxon>
        <taxon>Saprospiria</taxon>
        <taxon>Saprospirales</taxon>
        <taxon>Haliscomenobacteraceae</taxon>
        <taxon>Portibacter</taxon>
    </lineage>
</organism>
<reference evidence="2" key="1">
    <citation type="journal article" date="2014" name="Int. J. Syst. Evol. Microbiol.">
        <title>Complete genome sequence of Corynebacterium casei LMG S-19264T (=DSM 44701T), isolated from a smear-ripened cheese.</title>
        <authorList>
            <consortium name="US DOE Joint Genome Institute (JGI-PGF)"/>
            <person name="Walter F."/>
            <person name="Albersmeier A."/>
            <person name="Kalinowski J."/>
            <person name="Ruckert C."/>
        </authorList>
    </citation>
    <scope>NUCLEOTIDE SEQUENCE</scope>
    <source>
        <strain evidence="2">NBRC 108769</strain>
    </source>
</reference>
<protein>
    <submittedName>
        <fullName evidence="2">Uncharacterized protein</fullName>
    </submittedName>
</protein>
<comment type="caution">
    <text evidence="2">The sequence shown here is derived from an EMBL/GenBank/DDBJ whole genome shotgun (WGS) entry which is preliminary data.</text>
</comment>